<dbReference type="GO" id="GO:0009086">
    <property type="term" value="P:methionine biosynthetic process"/>
    <property type="evidence" value="ECO:0007669"/>
    <property type="project" value="UniProtKB-UniRule"/>
</dbReference>
<gene>
    <name evidence="4" type="primary">metAS</name>
    <name evidence="6" type="ORF">HK107_03470</name>
</gene>
<evidence type="ECO:0000313" key="6">
    <source>
        <dbReference type="EMBL" id="NNU15386.1"/>
    </source>
</evidence>
<feature type="binding site" evidence="4">
    <location>
        <position position="249"/>
    </location>
    <ligand>
        <name>substrate</name>
    </ligand>
</feature>
<dbReference type="HAMAP" id="MF_00295">
    <property type="entry name" value="MetA_acyltransf"/>
    <property type="match status" value="1"/>
</dbReference>
<keyword evidence="2 4" id="KW-0808">Transferase</keyword>
<dbReference type="EC" id="2.3.1.46" evidence="4"/>
<dbReference type="Gene3D" id="3.40.50.880">
    <property type="match status" value="1"/>
</dbReference>
<dbReference type="PANTHER" id="PTHR20919">
    <property type="entry name" value="HOMOSERINE O-SUCCINYLTRANSFERASE"/>
    <property type="match status" value="1"/>
</dbReference>
<feature type="site" description="Important for acyl-CoA specificity" evidence="4">
    <location>
        <position position="111"/>
    </location>
</feature>
<dbReference type="InterPro" id="IPR033752">
    <property type="entry name" value="MetA_family"/>
</dbReference>
<dbReference type="EMBL" id="JABFCX010000002">
    <property type="protein sequence ID" value="NNU15386.1"/>
    <property type="molecule type" value="Genomic_DNA"/>
</dbReference>
<dbReference type="InterPro" id="IPR029062">
    <property type="entry name" value="Class_I_gatase-like"/>
</dbReference>
<evidence type="ECO:0000256" key="1">
    <source>
        <dbReference type="ARBA" id="ARBA00022605"/>
    </source>
</evidence>
<dbReference type="AlphaFoldDB" id="A0A7Y3RKU6"/>
<comment type="subcellular location">
    <subcellularLocation>
        <location evidence="4">Cytoplasm</location>
    </subcellularLocation>
</comment>
<evidence type="ECO:0000256" key="4">
    <source>
        <dbReference type="HAMAP-Rule" id="MF_00295"/>
    </source>
</evidence>
<evidence type="ECO:0000256" key="2">
    <source>
        <dbReference type="ARBA" id="ARBA00022679"/>
    </source>
</evidence>
<feature type="active site" description="Proton acceptor" evidence="4">
    <location>
        <position position="235"/>
    </location>
</feature>
<comment type="similarity">
    <text evidence="4">Belongs to the MetA family.</text>
</comment>
<dbReference type="Proteomes" id="UP000536835">
    <property type="component" value="Unassembled WGS sequence"/>
</dbReference>
<dbReference type="GO" id="GO:0004414">
    <property type="term" value="F:homoserine O-acetyltransferase activity"/>
    <property type="evidence" value="ECO:0007669"/>
    <property type="project" value="UniProtKB-UniRule"/>
</dbReference>
<evidence type="ECO:0000313" key="7">
    <source>
        <dbReference type="Proteomes" id="UP000536835"/>
    </source>
</evidence>
<keyword evidence="7" id="KW-1185">Reference proteome</keyword>
<dbReference type="CDD" id="cd03131">
    <property type="entry name" value="GATase1_HTS"/>
    <property type="match status" value="1"/>
</dbReference>
<dbReference type="GO" id="GO:0008899">
    <property type="term" value="F:homoserine O-succinyltransferase activity"/>
    <property type="evidence" value="ECO:0007669"/>
    <property type="project" value="UniProtKB-EC"/>
</dbReference>
<evidence type="ECO:0000256" key="3">
    <source>
        <dbReference type="ARBA" id="ARBA00023315"/>
    </source>
</evidence>
<sequence length="304" mass="34806">MPIRIPDDLPGRPTLEEEGVRVMDRSTAIRQDIRPLRIGLLNLMPNRVETEVQFARLLGASPLQIELTLVRLAAHQPTDRSRPHLDAFYRDWDELKDEKFDGFLITGAPLGMVPYEEITYWEELKTLLDWTETHVFAPLFVCWGAMAALHHFHGIAKEKLEEKASGVFPHTNHDITSPWLAGLGQEVPMPVSRWTTIPSASIEASDKLRMLLSSEATGAGLIEEPATRRLYMLNHLEYEAESLKEEYERDLAKGEPAKVPVNYFDGDDSKARPRHRWKPHGHLFYAGWVNEIYQAVPFDWTETT</sequence>
<dbReference type="PIRSF" id="PIRSF000450">
    <property type="entry name" value="H_ser_succinyltr"/>
    <property type="match status" value="1"/>
</dbReference>
<dbReference type="GO" id="GO:0005737">
    <property type="term" value="C:cytoplasm"/>
    <property type="evidence" value="ECO:0007669"/>
    <property type="project" value="UniProtKB-SubCell"/>
</dbReference>
<reference evidence="6 7" key="1">
    <citation type="submission" date="2020-05" db="EMBL/GenBank/DDBJ databases">
        <title>Parvularcula mediterraneae sp. nov., isolated from polypropylene straw from shallow seawater of the seashore of Laganas in Zakynthos island, Greece.</title>
        <authorList>
            <person name="Szabo I."/>
            <person name="Al-Omari J."/>
            <person name="Rado J."/>
            <person name="Szerdahelyi G.S."/>
        </authorList>
    </citation>
    <scope>NUCLEOTIDE SEQUENCE [LARGE SCALE GENOMIC DNA]</scope>
    <source>
        <strain evidence="6 7">ZS-1/3</strain>
    </source>
</reference>
<dbReference type="SUPFAM" id="SSF52317">
    <property type="entry name" value="Class I glutamine amidotransferase-like"/>
    <property type="match status" value="1"/>
</dbReference>
<protein>
    <recommendedName>
        <fullName evidence="4">Homoserine O-succinyltransferase</fullName>
        <shortName evidence="4">HST</shortName>
        <ecNumber evidence="4">2.3.1.46</ecNumber>
    </recommendedName>
    <alternativeName>
        <fullName evidence="4">Homoserine transsuccinylase</fullName>
        <shortName evidence="4">HTS</shortName>
    </alternativeName>
</protein>
<feature type="active site" evidence="4">
    <location>
        <position position="237"/>
    </location>
</feature>
<proteinExistence type="inferred from homology"/>
<comment type="catalytic activity">
    <reaction evidence="4">
        <text>L-homoserine + succinyl-CoA = O-succinyl-L-homoserine + CoA</text>
        <dbReference type="Rhea" id="RHEA:22008"/>
        <dbReference type="ChEBI" id="CHEBI:57287"/>
        <dbReference type="ChEBI" id="CHEBI:57292"/>
        <dbReference type="ChEBI" id="CHEBI:57476"/>
        <dbReference type="ChEBI" id="CHEBI:57661"/>
        <dbReference type="EC" id="2.3.1.46"/>
    </reaction>
</comment>
<dbReference type="UniPathway" id="UPA00051">
    <property type="reaction ID" value="UER00075"/>
</dbReference>
<dbReference type="RefSeq" id="WP_173196825.1">
    <property type="nucleotide sequence ID" value="NZ_JABFCX010000002.1"/>
</dbReference>
<organism evidence="6 7">
    <name type="scientific">Parvularcula mediterranea</name>
    <dbReference type="NCBI Taxonomy" id="2732508"/>
    <lineage>
        <taxon>Bacteria</taxon>
        <taxon>Pseudomonadati</taxon>
        <taxon>Pseudomonadota</taxon>
        <taxon>Alphaproteobacteria</taxon>
        <taxon>Parvularculales</taxon>
        <taxon>Parvularculaceae</taxon>
        <taxon>Parvularcula</taxon>
    </lineage>
</organism>
<feature type="site" description="Important for substrate specificity" evidence="4">
    <location>
        <position position="192"/>
    </location>
</feature>
<keyword evidence="4" id="KW-0963">Cytoplasm</keyword>
<evidence type="ECO:0000256" key="5">
    <source>
        <dbReference type="PIRSR" id="PIRSR000450-1"/>
    </source>
</evidence>
<comment type="caution">
    <text evidence="4">Lacks conserved residue(s) required for the propagation of feature annotation.</text>
</comment>
<keyword evidence="4" id="KW-0486">Methionine biosynthesis</keyword>
<feature type="active site" description="Acyl-thioester intermediate" evidence="4 5">
    <location>
        <position position="142"/>
    </location>
</feature>
<comment type="function">
    <text evidence="4">Transfers a succinyl group from succinyl-CoA to L-homoserine, forming succinyl-L-homoserine.</text>
</comment>
<keyword evidence="3 4" id="KW-0012">Acyltransferase</keyword>
<dbReference type="PANTHER" id="PTHR20919:SF0">
    <property type="entry name" value="HOMOSERINE O-SUCCINYLTRANSFERASE"/>
    <property type="match status" value="1"/>
</dbReference>
<dbReference type="Pfam" id="PF04204">
    <property type="entry name" value="HTS"/>
    <property type="match status" value="1"/>
</dbReference>
<name>A0A7Y3RKU6_9PROT</name>
<feature type="binding site" evidence="4">
    <location>
        <position position="163"/>
    </location>
    <ligand>
        <name>substrate</name>
    </ligand>
</feature>
<keyword evidence="1 4" id="KW-0028">Amino-acid biosynthesis</keyword>
<feature type="binding site" evidence="4">
    <location>
        <position position="192"/>
    </location>
    <ligand>
        <name>substrate</name>
    </ligand>
</feature>
<comment type="caution">
    <text evidence="6">The sequence shown here is derived from an EMBL/GenBank/DDBJ whole genome shotgun (WGS) entry which is preliminary data.</text>
</comment>
<accession>A0A7Y3RKU6</accession>
<comment type="pathway">
    <text evidence="4">Amino-acid biosynthesis; L-methionine biosynthesis via de novo pathway; O-succinyl-L-homoserine from L-homoserine: step 1/1.</text>
</comment>